<dbReference type="InterPro" id="IPR041577">
    <property type="entry name" value="RT_RNaseH_2"/>
</dbReference>
<dbReference type="InterPro" id="IPR000477">
    <property type="entry name" value="RT_dom"/>
</dbReference>
<dbReference type="PANTHER" id="PTHR37984:SF12">
    <property type="entry name" value="RIBONUCLEASE H"/>
    <property type="match status" value="1"/>
</dbReference>
<keyword evidence="4" id="KW-0695">RNA-directed DNA polymerase</keyword>
<evidence type="ECO:0000256" key="4">
    <source>
        <dbReference type="ARBA" id="ARBA00022918"/>
    </source>
</evidence>
<evidence type="ECO:0000313" key="6">
    <source>
        <dbReference type="Proteomes" id="UP000046395"/>
    </source>
</evidence>
<dbReference type="Proteomes" id="UP000046395">
    <property type="component" value="Unassembled WGS sequence"/>
</dbReference>
<keyword evidence="6" id="KW-1185">Reference proteome</keyword>
<evidence type="ECO:0000313" key="7">
    <source>
        <dbReference type="WBParaSite" id="TMUE_1000002580.1"/>
    </source>
</evidence>
<keyword evidence="3" id="KW-0255">Endonuclease</keyword>
<protein>
    <recommendedName>
        <fullName evidence="1">RNA-directed DNA polymerase</fullName>
        <ecNumber evidence="1">2.7.7.49</ecNumber>
    </recommendedName>
</protein>
<dbReference type="InterPro" id="IPR021109">
    <property type="entry name" value="Peptidase_aspartic_dom_sf"/>
</dbReference>
<dbReference type="CDD" id="cd09274">
    <property type="entry name" value="RNase_HI_RT_Ty3"/>
    <property type="match status" value="1"/>
</dbReference>
<evidence type="ECO:0000256" key="3">
    <source>
        <dbReference type="ARBA" id="ARBA00022759"/>
    </source>
</evidence>
<dbReference type="Gene3D" id="3.10.10.10">
    <property type="entry name" value="HIV Type 1 Reverse Transcriptase, subunit A, domain 1"/>
    <property type="match status" value="1"/>
</dbReference>
<accession>A0A5S6Q5T3</accession>
<dbReference type="GO" id="GO:0003964">
    <property type="term" value="F:RNA-directed DNA polymerase activity"/>
    <property type="evidence" value="ECO:0007669"/>
    <property type="project" value="UniProtKB-KW"/>
</dbReference>
<dbReference type="FunFam" id="3.30.70.270:FF:000020">
    <property type="entry name" value="Transposon Tf2-6 polyprotein-like Protein"/>
    <property type="match status" value="1"/>
</dbReference>
<dbReference type="Pfam" id="PF00078">
    <property type="entry name" value="RVT_1"/>
    <property type="match status" value="1"/>
</dbReference>
<dbReference type="FunFam" id="3.10.20.370:FF:000001">
    <property type="entry name" value="Retrovirus-related Pol polyprotein from transposon 17.6-like protein"/>
    <property type="match status" value="1"/>
</dbReference>
<dbReference type="GO" id="GO:0004519">
    <property type="term" value="F:endonuclease activity"/>
    <property type="evidence" value="ECO:0007669"/>
    <property type="project" value="UniProtKB-KW"/>
</dbReference>
<name>A0A5S6Q5T3_TRIMR</name>
<dbReference type="Pfam" id="PF17919">
    <property type="entry name" value="RT_RNaseH_2"/>
    <property type="match status" value="1"/>
</dbReference>
<dbReference type="AlphaFoldDB" id="A0A5S6Q5T3"/>
<dbReference type="InterPro" id="IPR043502">
    <property type="entry name" value="DNA/RNA_pol_sf"/>
</dbReference>
<dbReference type="Gene3D" id="2.40.70.10">
    <property type="entry name" value="Acid Proteases"/>
    <property type="match status" value="1"/>
</dbReference>
<feature type="domain" description="Reverse transcriptase" evidence="5">
    <location>
        <begin position="156"/>
        <end position="334"/>
    </location>
</feature>
<organism evidence="6 7">
    <name type="scientific">Trichuris muris</name>
    <name type="common">Mouse whipworm</name>
    <dbReference type="NCBI Taxonomy" id="70415"/>
    <lineage>
        <taxon>Eukaryota</taxon>
        <taxon>Metazoa</taxon>
        <taxon>Ecdysozoa</taxon>
        <taxon>Nematoda</taxon>
        <taxon>Enoplea</taxon>
        <taxon>Dorylaimia</taxon>
        <taxon>Trichinellida</taxon>
        <taxon>Trichuridae</taxon>
        <taxon>Trichuris</taxon>
    </lineage>
</organism>
<dbReference type="InterPro" id="IPR050951">
    <property type="entry name" value="Retrovirus_Pol_polyprotein"/>
</dbReference>
<dbReference type="PANTHER" id="PTHR37984">
    <property type="entry name" value="PROTEIN CBG26694"/>
    <property type="match status" value="1"/>
</dbReference>
<dbReference type="Gene3D" id="3.30.70.270">
    <property type="match status" value="2"/>
</dbReference>
<dbReference type="SUPFAM" id="SSF50630">
    <property type="entry name" value="Acid proteases"/>
    <property type="match status" value="1"/>
</dbReference>
<dbReference type="SUPFAM" id="SSF56672">
    <property type="entry name" value="DNA/RNA polymerases"/>
    <property type="match status" value="1"/>
</dbReference>
<dbReference type="CDD" id="cd01647">
    <property type="entry name" value="RT_LTR"/>
    <property type="match status" value="1"/>
</dbReference>
<dbReference type="Gene3D" id="3.10.20.370">
    <property type="match status" value="1"/>
</dbReference>
<dbReference type="PROSITE" id="PS50878">
    <property type="entry name" value="RT_POL"/>
    <property type="match status" value="1"/>
</dbReference>
<dbReference type="WBParaSite" id="TMUE_1000002580.1">
    <property type="protein sequence ID" value="TMUE_1000002580.1"/>
    <property type="gene ID" value="WBGene00298382"/>
</dbReference>
<keyword evidence="2" id="KW-0540">Nuclease</keyword>
<dbReference type="EC" id="2.7.7.49" evidence="1"/>
<reference evidence="7" key="1">
    <citation type="submission" date="2019-12" db="UniProtKB">
        <authorList>
            <consortium name="WormBaseParasite"/>
        </authorList>
    </citation>
    <scope>IDENTIFICATION</scope>
</reference>
<evidence type="ECO:0000256" key="2">
    <source>
        <dbReference type="ARBA" id="ARBA00022722"/>
    </source>
</evidence>
<keyword evidence="3" id="KW-0378">Hydrolase</keyword>
<dbReference type="InterPro" id="IPR043128">
    <property type="entry name" value="Rev_trsase/Diguanyl_cyclase"/>
</dbReference>
<evidence type="ECO:0000259" key="5">
    <source>
        <dbReference type="PROSITE" id="PS50878"/>
    </source>
</evidence>
<keyword evidence="4" id="KW-0808">Transferase</keyword>
<dbReference type="STRING" id="70415.A0A5S6Q5T3"/>
<proteinExistence type="predicted"/>
<keyword evidence="4" id="KW-0548">Nucleotidyltransferase</keyword>
<evidence type="ECO:0000256" key="1">
    <source>
        <dbReference type="ARBA" id="ARBA00012493"/>
    </source>
</evidence>
<sequence length="711" mass="80193">MQVDSGSAYTLISEETFRELWPHDPPRLEPSSLISRDFQQQNIPVAGCCTVNVRYGSFQGLLQLLVVKGKTPCLLGRNWFDPLRIRLSGIHQVNCSSVEEVIDEFKDVFSEGLGKFKGPPVNLKLDPTIQSICLKARKAPFAMRQEIELELKRLVDQGVLEPIEHTRWATPIVPVRKADGGMRICGDYKCTLNKALRPNQYPVPSAEQLFSTLARGRRFAKIDLAQAYQQLEVDAASAEAQALVTHKGLFRVKRLQFGVSTAPGIFQNFMDTRLAGIPGVLPYFDDIVIVAESEEELANKLREVLRRFAEDGLRVRRDKCIFNAKKVEFLGYSIDEKVIHPTEEKVRCIHETPRPKSRLQLQSFLGLLKFYHAFLKDKASVAEPLHRLLDKGSKWEWTKRHDIGFQASKQLLSSDAVLVHYDEQKPLILTCDASPHGVGAVLSHRYSDGSERPVPFYSRTLTSTERNYAQIDKEALAIVTAVKKFHDYIYGSHVEIRTDHKPLLGLLAPDRATPQIMSPRLLRWSILLNAYDYKLIYYPGKRLGNADALSRLPIACPEFPVPPPADVLMLETMQHTPLTADVIARMTVNDPVLSRVLMWVLKGWPNMLPVEEMFKPFINRKGELPTHKHCLLWGSRVIIPKEGRKGPRVGGATLGSSRYCTNESARQKAAPLARCRDTRHLKLQLIIGKSRGNRGNVYPLTSPGLSAESYS</sequence>